<dbReference type="SMART" id="SM00530">
    <property type="entry name" value="HTH_XRE"/>
    <property type="match status" value="1"/>
</dbReference>
<dbReference type="OrthoDB" id="3226546at2759"/>
<dbReference type="Pfam" id="PF01381">
    <property type="entry name" value="HTH_3"/>
    <property type="match status" value="1"/>
</dbReference>
<dbReference type="CDD" id="cd00093">
    <property type="entry name" value="HTH_XRE"/>
    <property type="match status" value="1"/>
</dbReference>
<dbReference type="AlphaFoldDB" id="L8WDV6"/>
<dbReference type="InterPro" id="IPR001387">
    <property type="entry name" value="Cro/C1-type_HTH"/>
</dbReference>
<feature type="domain" description="HTH cro/C1-type" evidence="3">
    <location>
        <begin position="8"/>
        <end position="63"/>
    </location>
</feature>
<comment type="similarity">
    <text evidence="1">Belongs to the MBF1 family.</text>
</comment>
<comment type="function">
    <text evidence="2">Transcriptional coactivator that stimulates GCN4-dependent transcriptional activity by bridging the DNA-binding region of GCN4 and TBP (SPT15), thereby recruiting TBP to GCN4-bound promoters. Involved in induction of the ribosome quality control (RQC) pathway; a pathway that degrades nascent peptide chains during problematic translation. Required to prevent stalled ribosomes from frameshifting.</text>
</comment>
<dbReference type="InterPro" id="IPR010982">
    <property type="entry name" value="Lambda_DNA-bd_dom_sf"/>
</dbReference>
<gene>
    <name evidence="4" type="ORF">AG1IA_09839</name>
</gene>
<dbReference type="EMBL" id="AFRT01004224">
    <property type="protein sequence ID" value="ELU36130.1"/>
    <property type="molecule type" value="Genomic_DNA"/>
</dbReference>
<dbReference type="GO" id="GO:0003677">
    <property type="term" value="F:DNA binding"/>
    <property type="evidence" value="ECO:0007669"/>
    <property type="project" value="InterPro"/>
</dbReference>
<evidence type="ECO:0000256" key="2">
    <source>
        <dbReference type="ARBA" id="ARBA00035107"/>
    </source>
</evidence>
<dbReference type="Gene3D" id="1.10.260.40">
    <property type="entry name" value="lambda repressor-like DNA-binding domains"/>
    <property type="match status" value="1"/>
</dbReference>
<evidence type="ECO:0000313" key="4">
    <source>
        <dbReference type="EMBL" id="ELU36130.1"/>
    </source>
</evidence>
<protein>
    <submittedName>
        <fullName evidence="4">Helix-turn-helix domain-containing protein</fullName>
    </submittedName>
</protein>
<dbReference type="HOGENOM" id="CLU_1994151_0_0_1"/>
<comment type="caution">
    <text evidence="4">The sequence shown here is derived from an EMBL/GenBank/DDBJ whole genome shotgun (WGS) entry which is preliminary data.</text>
</comment>
<evidence type="ECO:0000259" key="3">
    <source>
        <dbReference type="SMART" id="SM00530"/>
    </source>
</evidence>
<evidence type="ECO:0000256" key="1">
    <source>
        <dbReference type="ARBA" id="ARBA00009802"/>
    </source>
</evidence>
<accession>L8WDV6</accession>
<keyword evidence="5" id="KW-1185">Reference proteome</keyword>
<sequence>MADHACSHLVEAMNNKGWDYNKVATELGLSEEHIKDVFTGKTKPTPVEFNAILKVLGIDEQPPKDSSGVLRNITLNFVTCINIRKLAARKSRSWVILSLQLISGHTDVHMLSGCAYINFVSHQNR</sequence>
<dbReference type="SUPFAM" id="SSF47413">
    <property type="entry name" value="lambda repressor-like DNA-binding domains"/>
    <property type="match status" value="1"/>
</dbReference>
<organism evidence="4 5">
    <name type="scientific">Thanatephorus cucumeris (strain AG1-IA)</name>
    <name type="common">Rice sheath blight fungus</name>
    <name type="synonym">Rhizoctonia solani</name>
    <dbReference type="NCBI Taxonomy" id="983506"/>
    <lineage>
        <taxon>Eukaryota</taxon>
        <taxon>Fungi</taxon>
        <taxon>Dikarya</taxon>
        <taxon>Basidiomycota</taxon>
        <taxon>Agaricomycotina</taxon>
        <taxon>Agaricomycetes</taxon>
        <taxon>Cantharellales</taxon>
        <taxon>Ceratobasidiaceae</taxon>
        <taxon>Rhizoctonia</taxon>
        <taxon>Rhizoctonia solani AG-1</taxon>
    </lineage>
</organism>
<reference evidence="4 5" key="1">
    <citation type="journal article" date="2013" name="Nat. Commun.">
        <title>The evolution and pathogenic mechanisms of the rice sheath blight pathogen.</title>
        <authorList>
            <person name="Zheng A."/>
            <person name="Lin R."/>
            <person name="Xu L."/>
            <person name="Qin P."/>
            <person name="Tang C."/>
            <person name="Ai P."/>
            <person name="Zhang D."/>
            <person name="Liu Y."/>
            <person name="Sun Z."/>
            <person name="Feng H."/>
            <person name="Wang Y."/>
            <person name="Chen Y."/>
            <person name="Liang X."/>
            <person name="Fu R."/>
            <person name="Li Q."/>
            <person name="Zhang J."/>
            <person name="Yu X."/>
            <person name="Xie Z."/>
            <person name="Ding L."/>
            <person name="Guan P."/>
            <person name="Tang J."/>
            <person name="Liang Y."/>
            <person name="Wang S."/>
            <person name="Deng Q."/>
            <person name="Li S."/>
            <person name="Zhu J."/>
            <person name="Wang L."/>
            <person name="Liu H."/>
            <person name="Li P."/>
        </authorList>
    </citation>
    <scope>NUCLEOTIDE SEQUENCE [LARGE SCALE GENOMIC DNA]</scope>
    <source>
        <strain evidence="5">AG-1 IA</strain>
    </source>
</reference>
<dbReference type="Proteomes" id="UP000011668">
    <property type="component" value="Unassembled WGS sequence"/>
</dbReference>
<proteinExistence type="inferred from homology"/>
<name>L8WDV6_THACA</name>
<evidence type="ECO:0000313" key="5">
    <source>
        <dbReference type="Proteomes" id="UP000011668"/>
    </source>
</evidence>